<keyword evidence="2" id="KW-1185">Reference proteome</keyword>
<name>A0A239KYP6_9SPHN</name>
<evidence type="ECO:0000313" key="2">
    <source>
        <dbReference type="Proteomes" id="UP000198281"/>
    </source>
</evidence>
<proteinExistence type="predicted"/>
<reference evidence="2" key="1">
    <citation type="submission" date="2017-06" db="EMBL/GenBank/DDBJ databases">
        <authorList>
            <person name="Varghese N."/>
            <person name="Submissions S."/>
        </authorList>
    </citation>
    <scope>NUCLEOTIDE SEQUENCE [LARGE SCALE GENOMIC DNA]</scope>
    <source>
        <strain evidence="2">LNB2</strain>
    </source>
</reference>
<dbReference type="Proteomes" id="UP000198281">
    <property type="component" value="Unassembled WGS sequence"/>
</dbReference>
<dbReference type="OrthoDB" id="3078657at2"/>
<protein>
    <submittedName>
        <fullName evidence="1">Uncharacterized protein</fullName>
    </submittedName>
</protein>
<dbReference type="EMBL" id="FZOS01000064">
    <property type="protein sequence ID" value="SNT22619.1"/>
    <property type="molecule type" value="Genomic_DNA"/>
</dbReference>
<dbReference type="AlphaFoldDB" id="A0A239KYP6"/>
<organism evidence="1 2">
    <name type="scientific">Edaphosphingomonas laterariae</name>
    <dbReference type="NCBI Taxonomy" id="861865"/>
    <lineage>
        <taxon>Bacteria</taxon>
        <taxon>Pseudomonadati</taxon>
        <taxon>Pseudomonadota</taxon>
        <taxon>Alphaproteobacteria</taxon>
        <taxon>Sphingomonadales</taxon>
        <taxon>Rhizorhabdaceae</taxon>
        <taxon>Edaphosphingomonas</taxon>
    </lineage>
</organism>
<gene>
    <name evidence="1" type="ORF">SAMN06295912_1644</name>
</gene>
<evidence type="ECO:0000313" key="1">
    <source>
        <dbReference type="EMBL" id="SNT22619.1"/>
    </source>
</evidence>
<dbReference type="RefSeq" id="WP_089221445.1">
    <property type="nucleotide sequence ID" value="NZ_FZOS01000064.1"/>
</dbReference>
<sequence>MGDVPADICDGIWDGEWISWDEINQQIQYKEWRARYPNADLSLVPIFESLIGTAEEYYQLTGRHLQVYGDIGELYGAITHGIKLHRNYAQGSDGRLGNDLVEVKTITPFKSCDVVEINMDRNFSKVLIVKINCDFEVWGKLIDRKALPAGKKRGNRLCINWAQVEARRRGQSLTA</sequence>
<accession>A0A239KYP6</accession>